<dbReference type="Pfam" id="PF13360">
    <property type="entry name" value="PQQ_2"/>
    <property type="match status" value="1"/>
</dbReference>
<dbReference type="Gene3D" id="2.130.10.10">
    <property type="entry name" value="YVTN repeat-like/Quinoprotein amine dehydrogenase"/>
    <property type="match status" value="1"/>
</dbReference>
<feature type="domain" description="Pyrrolo-quinoline quinone repeat" evidence="1">
    <location>
        <begin position="243"/>
        <end position="485"/>
    </location>
</feature>
<dbReference type="InterPro" id="IPR015943">
    <property type="entry name" value="WD40/YVTN_repeat-like_dom_sf"/>
</dbReference>
<dbReference type="InterPro" id="IPR018391">
    <property type="entry name" value="PQQ_b-propeller_rpt"/>
</dbReference>
<dbReference type="PANTHER" id="PTHR34512:SF30">
    <property type="entry name" value="OUTER MEMBRANE PROTEIN ASSEMBLY FACTOR BAMB"/>
    <property type="match status" value="1"/>
</dbReference>
<gene>
    <name evidence="2" type="ORF">CNX70_02420</name>
</gene>
<evidence type="ECO:0000313" key="3">
    <source>
        <dbReference type="Proteomes" id="UP000218437"/>
    </source>
</evidence>
<dbReference type="SUPFAM" id="SSF50998">
    <property type="entry name" value="Quinoprotein alcohol dehydrogenase-like"/>
    <property type="match status" value="1"/>
</dbReference>
<sequence length="564" mass="59735">MGKPEHGRYMTITMQGSYRAAALPALMLALPFIASCGGGGGVFGPEERRVLHLSEVSSNCNMAPGEACTDVNVVVRSDLAERPLWSATDANGVTVFQLSDHQKLSDNSWRITFKPVPGLAPGTYTGRITLSPLNLFEFEYRNLPESIPYQVVVAPLKGNMPALGALPGAVDWEGTNGNAAHTGLVPVDLDAGKFSRRWTWEYAGGEKTYRVSPPVAANGLVYFSLEQSAADSQDAKKIIYTNTLMALSEHDSSVQWRTPQTLDGALSAPGVSGTRLAMAGLASVHTFDAVSGVKLATATQPQTNGILTASSPLTAPTLAGASVYVGGNNDVISADATTARNLWSASLGLSKLGNVDEWTPAVNASTVYSNTVGALRAFNRADGAQQWSVAVPGKVVTGLSRSSLYQAPVLADAHSVLLLNQRLPTSFPVDNSLTLVDTDSHQVRWSVNGQFTTQPVVAQGVLYVGNHATASLEARSLATGAVLWSWPLSAVKEERFGGDLIVTNKLLFIAGQKGTYALDLASQKTVWSFRIAGTLALSRNGVLYIRSVSDNGNGMSRVTAINLQ</sequence>
<protein>
    <recommendedName>
        <fullName evidence="1">Pyrrolo-quinoline quinone repeat domain-containing protein</fullName>
    </recommendedName>
</protein>
<dbReference type="EMBL" id="CP023422">
    <property type="protein sequence ID" value="ATD59169.1"/>
    <property type="molecule type" value="Genomic_DNA"/>
</dbReference>
<dbReference type="PANTHER" id="PTHR34512">
    <property type="entry name" value="CELL SURFACE PROTEIN"/>
    <property type="match status" value="1"/>
</dbReference>
<accession>A0A290WQJ1</accession>
<proteinExistence type="predicted"/>
<dbReference type="AlphaFoldDB" id="A0A290WQJ1"/>
<organism evidence="2 3">
    <name type="scientific">Janthinobacterium svalbardensis</name>
    <dbReference type="NCBI Taxonomy" id="368607"/>
    <lineage>
        <taxon>Bacteria</taxon>
        <taxon>Pseudomonadati</taxon>
        <taxon>Pseudomonadota</taxon>
        <taxon>Betaproteobacteria</taxon>
        <taxon>Burkholderiales</taxon>
        <taxon>Oxalobacteraceae</taxon>
        <taxon>Janthinobacterium</taxon>
    </lineage>
</organism>
<dbReference type="KEGG" id="jsv:CNX70_02420"/>
<dbReference type="Proteomes" id="UP000218437">
    <property type="component" value="Chromosome"/>
</dbReference>
<evidence type="ECO:0000259" key="1">
    <source>
        <dbReference type="Pfam" id="PF13360"/>
    </source>
</evidence>
<reference evidence="2 3" key="1">
    <citation type="submission" date="2017-09" db="EMBL/GenBank/DDBJ databases">
        <title>Complete genome sequence of Janthinobacterium svalbardensis PAMC 27463.</title>
        <authorList>
            <person name="Cho Y.-J."/>
            <person name="Cho A."/>
            <person name="Kim O.-S."/>
            <person name="Lee J.-I."/>
        </authorList>
    </citation>
    <scope>NUCLEOTIDE SEQUENCE [LARGE SCALE GENOMIC DNA]</scope>
    <source>
        <strain evidence="2 3">PAMC 27463</strain>
    </source>
</reference>
<dbReference type="Gene3D" id="2.40.128.630">
    <property type="match status" value="1"/>
</dbReference>
<name>A0A290WQJ1_9BURK</name>
<keyword evidence="3" id="KW-1185">Reference proteome</keyword>
<evidence type="ECO:0000313" key="2">
    <source>
        <dbReference type="EMBL" id="ATD59169.1"/>
    </source>
</evidence>
<dbReference type="InterPro" id="IPR002372">
    <property type="entry name" value="PQQ_rpt_dom"/>
</dbReference>
<dbReference type="SMART" id="SM00564">
    <property type="entry name" value="PQQ"/>
    <property type="match status" value="5"/>
</dbReference>
<dbReference type="InterPro" id="IPR011047">
    <property type="entry name" value="Quinoprotein_ADH-like_sf"/>
</dbReference>